<dbReference type="OrthoDB" id="8610138at2"/>
<dbReference type="InterPro" id="IPR029052">
    <property type="entry name" value="Metallo-depent_PP-like"/>
</dbReference>
<dbReference type="EMBL" id="MJIE01000001">
    <property type="protein sequence ID" value="OLR55351.1"/>
    <property type="molecule type" value="Genomic_DNA"/>
</dbReference>
<dbReference type="Proteomes" id="UP000187404">
    <property type="component" value="Unassembled WGS sequence"/>
</dbReference>
<dbReference type="PANTHER" id="PTHR31302">
    <property type="entry name" value="TRANSMEMBRANE PROTEIN WITH METALLOPHOSPHOESTERASE DOMAIN-RELATED"/>
    <property type="match status" value="1"/>
</dbReference>
<feature type="domain" description="Calcineurin-like phosphoesterase" evidence="1">
    <location>
        <begin position="1"/>
        <end position="200"/>
    </location>
</feature>
<evidence type="ECO:0000259" key="1">
    <source>
        <dbReference type="Pfam" id="PF00149"/>
    </source>
</evidence>
<name>A0A1Q9JGV5_9FIRM</name>
<dbReference type="SUPFAM" id="SSF56300">
    <property type="entry name" value="Metallo-dependent phosphatases"/>
    <property type="match status" value="1"/>
</dbReference>
<accession>A0A1Q9JGV5</accession>
<protein>
    <submittedName>
        <fullName evidence="2">Serine/threonine protein phosphatase</fullName>
    </submittedName>
</protein>
<evidence type="ECO:0000313" key="2">
    <source>
        <dbReference type="EMBL" id="OLR55351.1"/>
    </source>
</evidence>
<dbReference type="PANTHER" id="PTHR31302:SF22">
    <property type="entry name" value="PHOSPHOESTERASE"/>
    <property type="match status" value="1"/>
</dbReference>
<sequence length="233" mass="26796">MSIYAIGDLHLSFDERIQKPMDIFGDLWTDHSARVSENWRGTVRDGDTVLIPGDVSWGLRLDEALADFRWIHGLPGRKVITKGNHDLWWTSINKMNQMFDDILFLQNHCYAVPGTETVICGTRGWICPGTEGFDEHDQKIYDRELIRLEFSLEEARAMGARDIIAALHYPPTNDKLQPSDFTEMLSRYRVSTCVYGHLHGKENFGRGLKGTMNGVEYRLVSLDYLKCMPEKLR</sequence>
<dbReference type="GO" id="GO:0016787">
    <property type="term" value="F:hydrolase activity"/>
    <property type="evidence" value="ECO:0007669"/>
    <property type="project" value="InterPro"/>
</dbReference>
<proteinExistence type="predicted"/>
<dbReference type="InterPro" id="IPR051158">
    <property type="entry name" value="Metallophosphoesterase_sf"/>
</dbReference>
<gene>
    <name evidence="2" type="ORF">BHK98_04285</name>
</gene>
<organism evidence="2 3">
    <name type="scientific">Hornefia porci</name>
    <dbReference type="NCBI Taxonomy" id="2652292"/>
    <lineage>
        <taxon>Bacteria</taxon>
        <taxon>Bacillati</taxon>
        <taxon>Bacillota</taxon>
        <taxon>Clostridia</taxon>
        <taxon>Peptostreptococcales</taxon>
        <taxon>Anaerovoracaceae</taxon>
        <taxon>Hornefia</taxon>
    </lineage>
</organism>
<keyword evidence="3" id="KW-1185">Reference proteome</keyword>
<dbReference type="AlphaFoldDB" id="A0A1Q9JGV5"/>
<evidence type="ECO:0000313" key="3">
    <source>
        <dbReference type="Proteomes" id="UP000187404"/>
    </source>
</evidence>
<dbReference type="PIRSF" id="PIRSF033094">
    <property type="entry name" value="Pesterase_CT488"/>
    <property type="match status" value="1"/>
</dbReference>
<dbReference type="InterPro" id="IPR014578">
    <property type="entry name" value="Pesterase_CT488"/>
</dbReference>
<comment type="caution">
    <text evidence="2">The sequence shown here is derived from an EMBL/GenBank/DDBJ whole genome shotgun (WGS) entry which is preliminary data.</text>
</comment>
<dbReference type="InterPro" id="IPR004843">
    <property type="entry name" value="Calcineurin-like_PHP"/>
</dbReference>
<dbReference type="Gene3D" id="3.60.21.10">
    <property type="match status" value="1"/>
</dbReference>
<dbReference type="RefSeq" id="WP_075712346.1">
    <property type="nucleotide sequence ID" value="NZ_MJIE01000001.1"/>
</dbReference>
<reference evidence="2 3" key="1">
    <citation type="journal article" date="2016" name="Appl. Environ. Microbiol.">
        <title>Function and Phylogeny of Bacterial Butyryl Coenzyme A:Acetate Transferases and Their Diversity in the Proximal Colon of Swine.</title>
        <authorList>
            <person name="Trachsel J."/>
            <person name="Bayles D.O."/>
            <person name="Looft T."/>
            <person name="Levine U.Y."/>
            <person name="Allen H.K."/>
        </authorList>
    </citation>
    <scope>NUCLEOTIDE SEQUENCE [LARGE SCALE GENOMIC DNA]</scope>
    <source>
        <strain evidence="2 3">68-3-10</strain>
    </source>
</reference>
<dbReference type="Pfam" id="PF00149">
    <property type="entry name" value="Metallophos"/>
    <property type="match status" value="1"/>
</dbReference>
<dbReference type="STRING" id="1261640.BHK98_04285"/>